<dbReference type="Proteomes" id="UP000198634">
    <property type="component" value="Unassembled WGS sequence"/>
</dbReference>
<feature type="domain" description="PIN" evidence="1">
    <location>
        <begin position="2"/>
        <end position="108"/>
    </location>
</feature>
<dbReference type="Pfam" id="PF13470">
    <property type="entry name" value="PIN_3"/>
    <property type="match status" value="1"/>
</dbReference>
<dbReference type="RefSeq" id="WP_090266592.1">
    <property type="nucleotide sequence ID" value="NZ_FOEP01000001.1"/>
</dbReference>
<proteinExistence type="predicted"/>
<accession>A0A1H8YSX1</accession>
<dbReference type="OrthoDB" id="211933at2"/>
<dbReference type="InterPro" id="IPR029060">
    <property type="entry name" value="PIN-like_dom_sf"/>
</dbReference>
<sequence length="184" mass="19989">MKVLLDTCVLYPTVMREVLLGVAGAGVYTPLWSARILEEWARAARKLGPGGETQARGEIALLSSRWPGAQVTWPPSLEARLWLPDPADVHVLAAAIAGSADLIITLNAKDFPGNILTEEGLTRQDPDGFLHGIWQAQPELVTEVAEAVRQEAERLSGEAWNMRALMKKARLPRLGKALTPGPRA</sequence>
<evidence type="ECO:0000313" key="2">
    <source>
        <dbReference type="EMBL" id="SEP55162.1"/>
    </source>
</evidence>
<dbReference type="NCBIfam" id="NF046100">
    <property type="entry name" value="RSP_2648_fam_PIN"/>
    <property type="match status" value="1"/>
</dbReference>
<evidence type="ECO:0000259" key="1">
    <source>
        <dbReference type="Pfam" id="PF13470"/>
    </source>
</evidence>
<dbReference type="SUPFAM" id="SSF88723">
    <property type="entry name" value="PIN domain-like"/>
    <property type="match status" value="1"/>
</dbReference>
<gene>
    <name evidence="2" type="ORF">SAMN04488092_10162</name>
</gene>
<dbReference type="STRING" id="657014.SAMN04488092_10162"/>
<evidence type="ECO:0000313" key="3">
    <source>
        <dbReference type="Proteomes" id="UP000198634"/>
    </source>
</evidence>
<protein>
    <submittedName>
        <fullName evidence="2">PIN domain-containing protein</fullName>
    </submittedName>
</protein>
<dbReference type="InterPro" id="IPR002716">
    <property type="entry name" value="PIN_dom"/>
</dbReference>
<organism evidence="2 3">
    <name type="scientific">Thalassovita taeanensis</name>
    <dbReference type="NCBI Taxonomy" id="657014"/>
    <lineage>
        <taxon>Bacteria</taxon>
        <taxon>Pseudomonadati</taxon>
        <taxon>Pseudomonadota</taxon>
        <taxon>Alphaproteobacteria</taxon>
        <taxon>Rhodobacterales</taxon>
        <taxon>Roseobacteraceae</taxon>
        <taxon>Thalassovita</taxon>
    </lineage>
</organism>
<keyword evidence="3" id="KW-1185">Reference proteome</keyword>
<reference evidence="2 3" key="1">
    <citation type="submission" date="2016-10" db="EMBL/GenBank/DDBJ databases">
        <authorList>
            <person name="de Groot N.N."/>
        </authorList>
    </citation>
    <scope>NUCLEOTIDE SEQUENCE [LARGE SCALE GENOMIC DNA]</scope>
    <source>
        <strain evidence="2 3">DSM 22007</strain>
    </source>
</reference>
<name>A0A1H8YSX1_9RHOB</name>
<dbReference type="EMBL" id="FOEP01000001">
    <property type="protein sequence ID" value="SEP55162.1"/>
    <property type="molecule type" value="Genomic_DNA"/>
</dbReference>
<dbReference type="AlphaFoldDB" id="A0A1H8YSX1"/>